<dbReference type="OrthoDB" id="10400552at2759"/>
<gene>
    <name evidence="3" type="ORF">RHSIM_Rhsim04G0057300</name>
</gene>
<feature type="signal peptide" evidence="2">
    <location>
        <begin position="1"/>
        <end position="32"/>
    </location>
</feature>
<keyword evidence="4" id="KW-1185">Reference proteome</keyword>
<feature type="chain" id="PRO_5032783754" evidence="2">
    <location>
        <begin position="33"/>
        <end position="520"/>
    </location>
</feature>
<evidence type="ECO:0000256" key="1">
    <source>
        <dbReference type="SAM" id="MobiDB-lite"/>
    </source>
</evidence>
<evidence type="ECO:0000256" key="2">
    <source>
        <dbReference type="SAM" id="SignalP"/>
    </source>
</evidence>
<dbReference type="AlphaFoldDB" id="A0A834H115"/>
<feature type="compositionally biased region" description="Polar residues" evidence="1">
    <location>
        <begin position="436"/>
        <end position="445"/>
    </location>
</feature>
<reference evidence="3" key="1">
    <citation type="submission" date="2019-11" db="EMBL/GenBank/DDBJ databases">
        <authorList>
            <person name="Liu Y."/>
            <person name="Hou J."/>
            <person name="Li T.-Q."/>
            <person name="Guan C.-H."/>
            <person name="Wu X."/>
            <person name="Wu H.-Z."/>
            <person name="Ling F."/>
            <person name="Zhang R."/>
            <person name="Shi X.-G."/>
            <person name="Ren J.-P."/>
            <person name="Chen E.-F."/>
            <person name="Sun J.-M."/>
        </authorList>
    </citation>
    <scope>NUCLEOTIDE SEQUENCE</scope>
    <source>
        <strain evidence="3">Adult_tree_wgs_1</strain>
        <tissue evidence="3">Leaves</tissue>
    </source>
</reference>
<evidence type="ECO:0000313" key="4">
    <source>
        <dbReference type="Proteomes" id="UP000626092"/>
    </source>
</evidence>
<protein>
    <submittedName>
        <fullName evidence="3">Uncharacterized protein</fullName>
    </submittedName>
</protein>
<dbReference type="EMBL" id="WJXA01000004">
    <property type="protein sequence ID" value="KAF7145552.1"/>
    <property type="molecule type" value="Genomic_DNA"/>
</dbReference>
<organism evidence="3 4">
    <name type="scientific">Rhododendron simsii</name>
    <name type="common">Sims's rhododendron</name>
    <dbReference type="NCBI Taxonomy" id="118357"/>
    <lineage>
        <taxon>Eukaryota</taxon>
        <taxon>Viridiplantae</taxon>
        <taxon>Streptophyta</taxon>
        <taxon>Embryophyta</taxon>
        <taxon>Tracheophyta</taxon>
        <taxon>Spermatophyta</taxon>
        <taxon>Magnoliopsida</taxon>
        <taxon>eudicotyledons</taxon>
        <taxon>Gunneridae</taxon>
        <taxon>Pentapetalae</taxon>
        <taxon>asterids</taxon>
        <taxon>Ericales</taxon>
        <taxon>Ericaceae</taxon>
        <taxon>Ericoideae</taxon>
        <taxon>Rhodoreae</taxon>
        <taxon>Rhododendron</taxon>
    </lineage>
</organism>
<keyword evidence="2" id="KW-0732">Signal</keyword>
<feature type="region of interest" description="Disordered" evidence="1">
    <location>
        <begin position="419"/>
        <end position="520"/>
    </location>
</feature>
<sequence length="520" mass="57086">MRSRVSGLGNPKSLPLLLWLVYGGGLLQRVCGSCDCWRPSAGAVVLATGGFVVAWDCGGEVSGGGVVSVDWRFAVTGAAMAEGSSGSAAVPDFDPDTYNPSPYTFEPVGLKLRKPEITTYDDDVVLREPLVHLSVYNRVEAHEYVRGHGGSGQIWSYEFLGMHVPENDYHDPLVIPRGKKWSRNSKARKEGGKDLTAYRAFLDQLRESQVKWDVWAGIDERAFVNLLRSREVASKRILLEGPYCRQWYLGERVVRQSLGYGAFRVPKPIPPLSSTKLNKDVLIEWLEGQDAAAFLEEGMDYREYRIQRLMGPLGVGSVERGCCHGPQARVVPTAVAGGGGAEIQKRSRRTKLPKLPRRVGYMLNSGYMKYIDLPDPPSGAYRLPPHVQQVPRVYAEACLRTIASFEVLTRRQAIVAHAPDPSVPQGIGSGRPVQGSRATPSTSGQDAVVSSGVNADDDDDEEETGSKEDDVCEGGNISSKYLGSEDTDYVALMDMTQKTSKKQPRQDTTSKSPPKRPRKK</sequence>
<evidence type="ECO:0000313" key="3">
    <source>
        <dbReference type="EMBL" id="KAF7145552.1"/>
    </source>
</evidence>
<proteinExistence type="predicted"/>
<comment type="caution">
    <text evidence="3">The sequence shown here is derived from an EMBL/GenBank/DDBJ whole genome shotgun (WGS) entry which is preliminary data.</text>
</comment>
<accession>A0A834H115</accession>
<dbReference type="Proteomes" id="UP000626092">
    <property type="component" value="Unassembled WGS sequence"/>
</dbReference>
<name>A0A834H115_RHOSS</name>